<dbReference type="GO" id="GO:0016887">
    <property type="term" value="F:ATP hydrolysis activity"/>
    <property type="evidence" value="ECO:0007669"/>
    <property type="project" value="InterPro"/>
</dbReference>
<dbReference type="EMBL" id="JEME01000018">
    <property type="protein sequence ID" value="KYG11470.1"/>
    <property type="molecule type" value="Genomic_DNA"/>
</dbReference>
<protein>
    <recommendedName>
        <fullName evidence="1">ATPase AAA-type core domain-containing protein</fullName>
    </recommendedName>
</protein>
<reference evidence="2 3" key="1">
    <citation type="submission" date="2014-02" db="EMBL/GenBank/DDBJ databases">
        <title>The small core and large imbalanced accessory genome model reveals a collaborative survival strategy of Sorangium cellulosum strains in nature.</title>
        <authorList>
            <person name="Han K."/>
            <person name="Peng R."/>
            <person name="Blom J."/>
            <person name="Li Y.-Z."/>
        </authorList>
    </citation>
    <scope>NUCLEOTIDE SEQUENCE [LARGE SCALE GENOMIC DNA]</scope>
    <source>
        <strain evidence="2 3">So0007-03</strain>
    </source>
</reference>
<dbReference type="InterPro" id="IPR027417">
    <property type="entry name" value="P-loop_NTPase"/>
</dbReference>
<dbReference type="Pfam" id="PF13304">
    <property type="entry name" value="AAA_21"/>
    <property type="match status" value="1"/>
</dbReference>
<dbReference type="CDD" id="cd00267">
    <property type="entry name" value="ABC_ATPase"/>
    <property type="match status" value="1"/>
</dbReference>
<name>A0A150U3H1_SORCE</name>
<dbReference type="Gene3D" id="3.40.50.300">
    <property type="entry name" value="P-loop containing nucleotide triphosphate hydrolases"/>
    <property type="match status" value="1"/>
</dbReference>
<sequence>MRKGAETEHIEFGNLKFWFTRRDGSIFQDQHLSYGQKRLLAFLYYLDANPSFVIADELVNGLHHAWIEECMTAIGDRQAFLTSQNPLLLDYLTFESAEQVKESFILCRNQADGDRERMIWRNMTDDEADMFYRAYQVGIEHVGEILRTRGLW</sequence>
<gene>
    <name evidence="2" type="ORF">BE21_00775</name>
</gene>
<feature type="domain" description="ATPase AAA-type core" evidence="1">
    <location>
        <begin position="15"/>
        <end position="90"/>
    </location>
</feature>
<dbReference type="GO" id="GO:0005524">
    <property type="term" value="F:ATP binding"/>
    <property type="evidence" value="ECO:0007669"/>
    <property type="project" value="InterPro"/>
</dbReference>
<dbReference type="InterPro" id="IPR003959">
    <property type="entry name" value="ATPase_AAA_core"/>
</dbReference>
<proteinExistence type="predicted"/>
<comment type="caution">
    <text evidence="2">The sequence shown here is derived from an EMBL/GenBank/DDBJ whole genome shotgun (WGS) entry which is preliminary data.</text>
</comment>
<accession>A0A150U3H1</accession>
<evidence type="ECO:0000313" key="3">
    <source>
        <dbReference type="Proteomes" id="UP000075502"/>
    </source>
</evidence>
<dbReference type="SUPFAM" id="SSF52540">
    <property type="entry name" value="P-loop containing nucleoside triphosphate hydrolases"/>
    <property type="match status" value="1"/>
</dbReference>
<dbReference type="Proteomes" id="UP000075502">
    <property type="component" value="Unassembled WGS sequence"/>
</dbReference>
<evidence type="ECO:0000259" key="1">
    <source>
        <dbReference type="Pfam" id="PF13304"/>
    </source>
</evidence>
<organism evidence="2 3">
    <name type="scientific">Sorangium cellulosum</name>
    <name type="common">Polyangium cellulosum</name>
    <dbReference type="NCBI Taxonomy" id="56"/>
    <lineage>
        <taxon>Bacteria</taxon>
        <taxon>Pseudomonadati</taxon>
        <taxon>Myxococcota</taxon>
        <taxon>Polyangia</taxon>
        <taxon>Polyangiales</taxon>
        <taxon>Polyangiaceae</taxon>
        <taxon>Sorangium</taxon>
    </lineage>
</organism>
<evidence type="ECO:0000313" key="2">
    <source>
        <dbReference type="EMBL" id="KYG11470.1"/>
    </source>
</evidence>
<dbReference type="AlphaFoldDB" id="A0A150U3H1"/>